<comment type="caution">
    <text evidence="2">The sequence shown here is derived from an EMBL/GenBank/DDBJ whole genome shotgun (WGS) entry which is preliminary data.</text>
</comment>
<dbReference type="EMBL" id="QOWE01000003">
    <property type="protein sequence ID" value="RCR70854.1"/>
    <property type="molecule type" value="Genomic_DNA"/>
</dbReference>
<dbReference type="SUPFAM" id="SSF53756">
    <property type="entry name" value="UDP-Glycosyltransferase/glycogen phosphorylase"/>
    <property type="match status" value="1"/>
</dbReference>
<evidence type="ECO:0000259" key="1">
    <source>
        <dbReference type="Pfam" id="PF00534"/>
    </source>
</evidence>
<keyword evidence="2" id="KW-0808">Transferase</keyword>
<dbReference type="OrthoDB" id="1522162at2"/>
<dbReference type="PANTHER" id="PTHR45947:SF3">
    <property type="entry name" value="SULFOQUINOVOSYL TRANSFERASE SQD2"/>
    <property type="match status" value="1"/>
</dbReference>
<name>A0A368JW13_9BACT</name>
<dbReference type="PANTHER" id="PTHR45947">
    <property type="entry name" value="SULFOQUINOVOSYL TRANSFERASE SQD2"/>
    <property type="match status" value="1"/>
</dbReference>
<dbReference type="Gene3D" id="3.40.50.2000">
    <property type="entry name" value="Glycogen Phosphorylase B"/>
    <property type="match status" value="2"/>
</dbReference>
<dbReference type="InterPro" id="IPR050194">
    <property type="entry name" value="Glycosyltransferase_grp1"/>
</dbReference>
<feature type="domain" description="Glycosyl transferase family 1" evidence="1">
    <location>
        <begin position="197"/>
        <end position="360"/>
    </location>
</feature>
<dbReference type="GO" id="GO:0016757">
    <property type="term" value="F:glycosyltransferase activity"/>
    <property type="evidence" value="ECO:0007669"/>
    <property type="project" value="TreeGrafter"/>
</dbReference>
<gene>
    <name evidence="2" type="ORF">DUE52_04490</name>
</gene>
<keyword evidence="3" id="KW-1185">Reference proteome</keyword>
<dbReference type="RefSeq" id="WP_114404770.1">
    <property type="nucleotide sequence ID" value="NZ_QOWE01000003.1"/>
</dbReference>
<dbReference type="CDD" id="cd03801">
    <property type="entry name" value="GT4_PimA-like"/>
    <property type="match status" value="1"/>
</dbReference>
<dbReference type="AlphaFoldDB" id="A0A368JW13"/>
<accession>A0A368JW13</accession>
<evidence type="ECO:0000313" key="2">
    <source>
        <dbReference type="EMBL" id="RCR70854.1"/>
    </source>
</evidence>
<organism evidence="2 3">
    <name type="scientific">Larkinella punicea</name>
    <dbReference type="NCBI Taxonomy" id="2315727"/>
    <lineage>
        <taxon>Bacteria</taxon>
        <taxon>Pseudomonadati</taxon>
        <taxon>Bacteroidota</taxon>
        <taxon>Cytophagia</taxon>
        <taxon>Cytophagales</taxon>
        <taxon>Spirosomataceae</taxon>
        <taxon>Larkinella</taxon>
    </lineage>
</organism>
<evidence type="ECO:0000313" key="3">
    <source>
        <dbReference type="Proteomes" id="UP000253383"/>
    </source>
</evidence>
<dbReference type="Pfam" id="PF00534">
    <property type="entry name" value="Glycos_transf_1"/>
    <property type="match status" value="1"/>
</dbReference>
<proteinExistence type="predicted"/>
<dbReference type="InterPro" id="IPR001296">
    <property type="entry name" value="Glyco_trans_1"/>
</dbReference>
<protein>
    <submittedName>
        <fullName evidence="2">Glycosyltransferase</fullName>
    </submittedName>
</protein>
<reference evidence="2 3" key="1">
    <citation type="submission" date="2018-07" db="EMBL/GenBank/DDBJ databases">
        <title>Genome analysis of Larkinella rosea.</title>
        <authorList>
            <person name="Zhou Z."/>
            <person name="Wang G."/>
        </authorList>
    </citation>
    <scope>NUCLEOTIDE SEQUENCE [LARGE SCALE GENOMIC DNA]</scope>
    <source>
        <strain evidence="3">zzj9</strain>
    </source>
</reference>
<dbReference type="Proteomes" id="UP000253383">
    <property type="component" value="Unassembled WGS sequence"/>
</dbReference>
<sequence length="387" mass="43641">MNVLWLGHYPHPLRGNPNQHPVPWMTMLANGLVSSNGLGLTIMSYSSAIEQDEVFSTGGINYIYLKVPEDKWDLLTAYAQRISRLRSYLSAIERSFDLVHIHGSEQQYQVIGASLSIPKVLSVQGIVTEYYKILPARPDYRHVSWLVAGYYERKYLRSVRHFICRTHWDQSHTLRMQPNAVIHHNWEPIRAEFFEPVSVSAKTAQTLLFVGGTNRIKGIREALRAYDSLCRTLPLRFCVAGSGDKADLIQLVHSLQLSHIRAENIEHKGFLNGQKLREAYREAFCLIHPSYIDNSPNSVCEAQVAGLPVVASDVGGVSSLIDHGQTGLLTTLEPESIADAVMTLWENPNLHQAIAFNARAVARNRHDKQQIVDKTVAIYQEIMSYAN</sequence>